<sequence length="228" mass="27385">MKFNTEKTEEVIFSVKGVKPIHPPLFFGNDDVARKSEHKHLGMILDSKLDFQSHIKEAIQKARRGIGMIKYLSKYVSRDVLDQIYKLYVRPHLDYGDIIYHKYDPQMHLNFTQRLERTQYCAALAVTGAWRGTSRERLYRELGWEDLYHRRWYRRLCHFYNLIKSRSPNYLFSEIPPERDVNYNLRNVRNYDQNVGRTVRYSNTYFQNAPFEWNLLDDETRTSSSISQ</sequence>
<feature type="non-terminal residue" evidence="1">
    <location>
        <position position="228"/>
    </location>
</feature>
<protein>
    <submittedName>
        <fullName evidence="1">Quenching protein QQ1</fullName>
    </submittedName>
</protein>
<name>U3LP18_AURAU</name>
<dbReference type="AlphaFoldDB" id="U3LP18"/>
<dbReference type="PANTHER" id="PTHR33332">
    <property type="entry name" value="REVERSE TRANSCRIPTASE DOMAIN-CONTAINING PROTEIN"/>
    <property type="match status" value="1"/>
</dbReference>
<dbReference type="PRINTS" id="PR01345">
    <property type="entry name" value="CERVTRCPTASE"/>
</dbReference>
<feature type="non-terminal residue" evidence="1">
    <location>
        <position position="1"/>
    </location>
</feature>
<organism evidence="1">
    <name type="scientific">Aurelia aurita</name>
    <name type="common">Moon jellyfish</name>
    <name type="synonym">Medusa aurita</name>
    <dbReference type="NCBI Taxonomy" id="6145"/>
    <lineage>
        <taxon>Eukaryota</taxon>
        <taxon>Metazoa</taxon>
        <taxon>Cnidaria</taxon>
        <taxon>Scyphozoa</taxon>
        <taxon>Semaeostomeae</taxon>
        <taxon>Ulmaridae</taxon>
        <taxon>Aurelia</taxon>
    </lineage>
</organism>
<proteinExistence type="predicted"/>
<reference evidence="1" key="1">
    <citation type="submission" date="2012-06" db="EMBL/GenBank/DDBJ databases">
        <title>Quorum quenching proteins of Aurelia aurita indicating selection mechanisms of the moon jellyfish on its microbiota.</title>
        <authorList>
            <person name="Weiland-Braeuer N."/>
            <person name="Schmitz R.A."/>
        </authorList>
    </citation>
    <scope>NUCLEOTIDE SEQUENCE</scope>
</reference>
<accession>U3LP18</accession>
<evidence type="ECO:0000313" key="1">
    <source>
        <dbReference type="EMBL" id="AGH09835.1"/>
    </source>
</evidence>
<dbReference type="EMBL" id="JX274296">
    <property type="protein sequence ID" value="AGH09835.1"/>
    <property type="molecule type" value="Genomic_DNA"/>
</dbReference>